<keyword evidence="11" id="KW-1185">Reference proteome</keyword>
<dbReference type="Proteomes" id="UP000539350">
    <property type="component" value="Unassembled WGS sequence"/>
</dbReference>
<sequence length="484" mass="54536">MNQMVDLVIFGGTGDLSTRKLLPALYQLHRHGLAAQLQRIIATGRSEMSSDAFREAAKTSLRQVLDPSQWDESIWQGFQDCLYYVKLEASNETDYQQLKALLDQAQAPVRLFYLATLPSLYGSICQHLQRAAAVSKSSRVVLEKPLGHDLASCRSINEQVAAVFNEDSTFRIDHYLGKETVQNLFAVRFGNPLLHPVWKNSFIDNVQITVAEDIGVEGRGSYYAQTGALRDMVQNHLLQVLSIVAMEPPASLNPADIRDEKMKVLRCLETIDASNVKARTVRGRYDAGAVGGQAVKGFLEEAEYKDAKATETFVALKATINNWRWAGVPFYLRTGKRLSRRYSEIVLEFKKQPFSLFANDPNELTNKLVIRLQPDETISLHTLNKKPGLTRSLRLQPVELHLTDDPNSESQSYDAYERLLLDAINGDQTLFMRRDEVETAWRWIDSIIAAWEETAMPITPYNSGTMGPSAATALTARDNRSWYE</sequence>
<keyword evidence="3 7" id="KW-0313">Glucose metabolism</keyword>
<comment type="caution">
    <text evidence="10">The sequence shown here is derived from an EMBL/GenBank/DDBJ whole genome shotgun (WGS) entry which is preliminary data.</text>
</comment>
<evidence type="ECO:0000259" key="9">
    <source>
        <dbReference type="Pfam" id="PF02781"/>
    </source>
</evidence>
<dbReference type="Gene3D" id="3.40.50.720">
    <property type="entry name" value="NAD(P)-binding Rossmann-like Domain"/>
    <property type="match status" value="1"/>
</dbReference>
<feature type="binding site" evidence="7">
    <location>
        <position position="174"/>
    </location>
    <ligand>
        <name>substrate</name>
    </ligand>
</feature>
<evidence type="ECO:0000256" key="6">
    <source>
        <dbReference type="ARBA" id="ARBA00023277"/>
    </source>
</evidence>
<evidence type="ECO:0000256" key="4">
    <source>
        <dbReference type="ARBA" id="ARBA00022857"/>
    </source>
</evidence>
<accession>A0A7W2TWX2</accession>
<dbReference type="RefSeq" id="WP_182172704.1">
    <property type="nucleotide sequence ID" value="NZ_JACFXU010000014.1"/>
</dbReference>
<feature type="domain" description="Glucose-6-phosphate dehydrogenase NAD-binding" evidence="8">
    <location>
        <begin position="8"/>
        <end position="183"/>
    </location>
</feature>
<name>A0A7W2TWX2_9GAMM</name>
<feature type="active site" description="Proton acceptor" evidence="7">
    <location>
        <position position="236"/>
    </location>
</feature>
<evidence type="ECO:0000313" key="11">
    <source>
        <dbReference type="Proteomes" id="UP000539350"/>
    </source>
</evidence>
<evidence type="ECO:0000313" key="10">
    <source>
        <dbReference type="EMBL" id="MBA6413457.1"/>
    </source>
</evidence>
<dbReference type="InterPro" id="IPR001282">
    <property type="entry name" value="G6P_DH"/>
</dbReference>
<keyword evidence="4 7" id="KW-0521">NADP</keyword>
<gene>
    <name evidence="7 10" type="primary">zwf</name>
    <name evidence="10" type="ORF">H2508_10090</name>
</gene>
<dbReference type="Pfam" id="PF02781">
    <property type="entry name" value="G6PD_C"/>
    <property type="match status" value="1"/>
</dbReference>
<evidence type="ECO:0000259" key="8">
    <source>
        <dbReference type="Pfam" id="PF00479"/>
    </source>
</evidence>
<dbReference type="SUPFAM" id="SSF51735">
    <property type="entry name" value="NAD(P)-binding Rossmann-fold domains"/>
    <property type="match status" value="1"/>
</dbReference>
<evidence type="ECO:0000256" key="7">
    <source>
        <dbReference type="HAMAP-Rule" id="MF_00966"/>
    </source>
</evidence>
<dbReference type="EMBL" id="JACFXU010000014">
    <property type="protein sequence ID" value="MBA6413457.1"/>
    <property type="molecule type" value="Genomic_DNA"/>
</dbReference>
<dbReference type="PIRSF" id="PIRSF000110">
    <property type="entry name" value="G6PD"/>
    <property type="match status" value="1"/>
</dbReference>
<dbReference type="Pfam" id="PF00479">
    <property type="entry name" value="G6PD_N"/>
    <property type="match status" value="1"/>
</dbReference>
<dbReference type="PRINTS" id="PR00079">
    <property type="entry name" value="G6PDHDRGNASE"/>
</dbReference>
<keyword evidence="6 7" id="KW-0119">Carbohydrate metabolism</keyword>
<evidence type="ECO:0000256" key="3">
    <source>
        <dbReference type="ARBA" id="ARBA00022526"/>
    </source>
</evidence>
<dbReference type="GO" id="GO:0005829">
    <property type="term" value="C:cytosol"/>
    <property type="evidence" value="ECO:0007669"/>
    <property type="project" value="TreeGrafter"/>
</dbReference>
<dbReference type="InterPro" id="IPR019796">
    <property type="entry name" value="G6P_DH_AS"/>
</dbReference>
<evidence type="ECO:0000256" key="1">
    <source>
        <dbReference type="ARBA" id="ARBA00004937"/>
    </source>
</evidence>
<dbReference type="InterPro" id="IPR022674">
    <property type="entry name" value="G6P_DH_NAD-bd"/>
</dbReference>
<dbReference type="PANTHER" id="PTHR23429">
    <property type="entry name" value="GLUCOSE-6-PHOSPHATE 1-DEHYDROGENASE G6PD"/>
    <property type="match status" value="1"/>
</dbReference>
<evidence type="ECO:0000256" key="5">
    <source>
        <dbReference type="ARBA" id="ARBA00023002"/>
    </source>
</evidence>
<dbReference type="InterPro" id="IPR022675">
    <property type="entry name" value="G6P_DH_C"/>
</dbReference>
<protein>
    <recommendedName>
        <fullName evidence="7">Glucose-6-phosphate 1-dehydrogenase</fullName>
        <shortName evidence="7">G6PD</shortName>
        <ecNumber evidence="7">1.1.1.49</ecNumber>
    </recommendedName>
</protein>
<comment type="caution">
    <text evidence="7">Lacks conserved residue(s) required for the propagation of feature annotation.</text>
</comment>
<dbReference type="GO" id="GO:0050661">
    <property type="term" value="F:NADP binding"/>
    <property type="evidence" value="ECO:0007669"/>
    <property type="project" value="UniProtKB-UniRule"/>
</dbReference>
<dbReference type="AlphaFoldDB" id="A0A7W2TWX2"/>
<evidence type="ECO:0000256" key="2">
    <source>
        <dbReference type="ARBA" id="ARBA00009975"/>
    </source>
</evidence>
<dbReference type="GO" id="GO:0009051">
    <property type="term" value="P:pentose-phosphate shunt, oxidative branch"/>
    <property type="evidence" value="ECO:0007669"/>
    <property type="project" value="TreeGrafter"/>
</dbReference>
<feature type="domain" description="Glucose-6-phosphate dehydrogenase C-terminal" evidence="9">
    <location>
        <begin position="186"/>
        <end position="482"/>
    </location>
</feature>
<comment type="pathway">
    <text evidence="1 7">Carbohydrate degradation; pentose phosphate pathway; D-ribulose 5-phosphate from D-glucose 6-phosphate (oxidative stage): step 1/3.</text>
</comment>
<comment type="function">
    <text evidence="7">Catalyzes the oxidation of glucose 6-phosphate to 6-phosphogluconolactone.</text>
</comment>
<dbReference type="EC" id="1.1.1.49" evidence="7"/>
<dbReference type="GO" id="GO:0006006">
    <property type="term" value="P:glucose metabolic process"/>
    <property type="evidence" value="ECO:0007669"/>
    <property type="project" value="UniProtKB-KW"/>
</dbReference>
<dbReference type="PROSITE" id="PS00069">
    <property type="entry name" value="G6P_DEHYDROGENASE"/>
    <property type="match status" value="1"/>
</dbReference>
<reference evidence="10 11" key="1">
    <citation type="submission" date="2020-07" db="EMBL/GenBank/DDBJ databases">
        <title>Halieaceae bacterium, F7430, whole genome shotgun sequencing project.</title>
        <authorList>
            <person name="Jiang S."/>
            <person name="Liu Z.W."/>
            <person name="Du Z.J."/>
        </authorList>
    </citation>
    <scope>NUCLEOTIDE SEQUENCE [LARGE SCALE GENOMIC DNA]</scope>
    <source>
        <strain evidence="10 11">F7430</strain>
    </source>
</reference>
<feature type="binding site" evidence="7">
    <location>
        <position position="144"/>
    </location>
    <ligand>
        <name>NADP(+)</name>
        <dbReference type="ChEBI" id="CHEBI:58349"/>
    </ligand>
</feature>
<feature type="binding site" evidence="7">
    <location>
        <position position="231"/>
    </location>
    <ligand>
        <name>substrate</name>
    </ligand>
</feature>
<proteinExistence type="inferred from homology"/>
<dbReference type="SUPFAM" id="SSF55347">
    <property type="entry name" value="Glyceraldehyde-3-phosphate dehydrogenase-like, C-terminal domain"/>
    <property type="match status" value="1"/>
</dbReference>
<dbReference type="PANTHER" id="PTHR23429:SF0">
    <property type="entry name" value="GLUCOSE-6-PHOSPHATE 1-DEHYDROGENASE"/>
    <property type="match status" value="1"/>
</dbReference>
<dbReference type="NCBIfam" id="TIGR00871">
    <property type="entry name" value="zwf"/>
    <property type="match status" value="1"/>
</dbReference>
<keyword evidence="5 7" id="KW-0560">Oxidoreductase</keyword>
<dbReference type="GO" id="GO:0004345">
    <property type="term" value="F:glucose-6-phosphate dehydrogenase activity"/>
    <property type="evidence" value="ECO:0007669"/>
    <property type="project" value="UniProtKB-UniRule"/>
</dbReference>
<dbReference type="Gene3D" id="3.30.360.10">
    <property type="entry name" value="Dihydrodipicolinate Reductase, domain 2"/>
    <property type="match status" value="1"/>
</dbReference>
<feature type="binding site" evidence="7">
    <location>
        <position position="212"/>
    </location>
    <ligand>
        <name>substrate</name>
    </ligand>
</feature>
<dbReference type="NCBIfam" id="NF009492">
    <property type="entry name" value="PRK12853.1-3"/>
    <property type="match status" value="1"/>
</dbReference>
<comment type="similarity">
    <text evidence="2 7">Belongs to the glucose-6-phosphate dehydrogenase family.</text>
</comment>
<dbReference type="HAMAP" id="MF_00966">
    <property type="entry name" value="G6PD"/>
    <property type="match status" value="1"/>
</dbReference>
<organism evidence="10 11">
    <name type="scientific">Sediminihaliea albiluteola</name>
    <dbReference type="NCBI Taxonomy" id="2758564"/>
    <lineage>
        <taxon>Bacteria</taxon>
        <taxon>Pseudomonadati</taxon>
        <taxon>Pseudomonadota</taxon>
        <taxon>Gammaproteobacteria</taxon>
        <taxon>Cellvibrionales</taxon>
        <taxon>Halieaceae</taxon>
        <taxon>Sediminihaliea</taxon>
    </lineage>
</organism>
<feature type="binding site" evidence="7">
    <location>
        <position position="178"/>
    </location>
    <ligand>
        <name>substrate</name>
    </ligand>
</feature>
<dbReference type="UniPathway" id="UPA00115">
    <property type="reaction ID" value="UER00408"/>
</dbReference>
<feature type="binding site" evidence="7">
    <location>
        <position position="45"/>
    </location>
    <ligand>
        <name>NADP(+)</name>
        <dbReference type="ChEBI" id="CHEBI:58349"/>
    </ligand>
</feature>
<feature type="binding site" evidence="7">
    <location>
        <position position="336"/>
    </location>
    <ligand>
        <name>substrate</name>
    </ligand>
</feature>
<comment type="catalytic activity">
    <reaction evidence="7">
        <text>D-glucose 6-phosphate + NADP(+) = 6-phospho-D-glucono-1,5-lactone + NADPH + H(+)</text>
        <dbReference type="Rhea" id="RHEA:15841"/>
        <dbReference type="ChEBI" id="CHEBI:15378"/>
        <dbReference type="ChEBI" id="CHEBI:57783"/>
        <dbReference type="ChEBI" id="CHEBI:57955"/>
        <dbReference type="ChEBI" id="CHEBI:58349"/>
        <dbReference type="ChEBI" id="CHEBI:61548"/>
        <dbReference type="EC" id="1.1.1.49"/>
    </reaction>
</comment>
<dbReference type="InterPro" id="IPR036291">
    <property type="entry name" value="NAD(P)-bd_dom_sf"/>
</dbReference>